<keyword evidence="1" id="KW-0812">Transmembrane</keyword>
<dbReference type="EMBL" id="JANILD010000009">
    <property type="protein sequence ID" value="MCQ9304911.1"/>
    <property type="molecule type" value="Genomic_DNA"/>
</dbReference>
<proteinExistence type="predicted"/>
<keyword evidence="1" id="KW-1133">Transmembrane helix</keyword>
<organism evidence="2 3">
    <name type="scientific">Mammaliicoccus sciuri</name>
    <name type="common">Staphylococcus sciuri</name>
    <dbReference type="NCBI Taxonomy" id="1296"/>
    <lineage>
        <taxon>Bacteria</taxon>
        <taxon>Bacillati</taxon>
        <taxon>Bacillota</taxon>
        <taxon>Bacilli</taxon>
        <taxon>Bacillales</taxon>
        <taxon>Staphylococcaceae</taxon>
        <taxon>Mammaliicoccus</taxon>
    </lineage>
</organism>
<dbReference type="Proteomes" id="UP001204068">
    <property type="component" value="Unassembled WGS sequence"/>
</dbReference>
<evidence type="ECO:0000256" key="1">
    <source>
        <dbReference type="SAM" id="Phobius"/>
    </source>
</evidence>
<accession>A0AAW5LJ46</accession>
<evidence type="ECO:0000313" key="3">
    <source>
        <dbReference type="Proteomes" id="UP001204068"/>
    </source>
</evidence>
<keyword evidence="1" id="KW-0472">Membrane</keyword>
<dbReference type="AlphaFoldDB" id="A0AAW5LJ46"/>
<gene>
    <name evidence="2" type="ORF">NQ032_14975</name>
</gene>
<protein>
    <submittedName>
        <fullName evidence="2">Uncharacterized protein</fullName>
    </submittedName>
</protein>
<dbReference type="RefSeq" id="WP_196980720.1">
    <property type="nucleotide sequence ID" value="NZ_JACDQU010000010.1"/>
</dbReference>
<reference evidence="2" key="1">
    <citation type="submission" date="2022-07" db="EMBL/GenBank/DDBJ databases">
        <title>Bacterial species isolated from the porcine tonsil microbiota.</title>
        <authorList>
            <person name="Oliveira I.M.F."/>
        </authorList>
    </citation>
    <scope>NUCLEOTIDE SEQUENCE</scope>
    <source>
        <strain evidence="2">8QC2O2</strain>
    </source>
</reference>
<feature type="transmembrane region" description="Helical" evidence="1">
    <location>
        <begin position="9"/>
        <end position="31"/>
    </location>
</feature>
<evidence type="ECO:0000313" key="2">
    <source>
        <dbReference type="EMBL" id="MCQ9304911.1"/>
    </source>
</evidence>
<sequence>MASKEVKDYLVSVLIMIALVVLLTIVLAFLLNSSLYDDFDDFKNNTEVIEGKVTDVKEGSSFVFINRYYLVVRTKEGSSKLIEVKENQFKNNQKGSHVKFRYYTDEDLENKIAIDLSKYKDVHNNKEFKSYYKQDKIIVWRY</sequence>
<comment type="caution">
    <text evidence="2">The sequence shown here is derived from an EMBL/GenBank/DDBJ whole genome shotgun (WGS) entry which is preliminary data.</text>
</comment>
<name>A0AAW5LJ46_MAMSC</name>